<organism evidence="2 3">
    <name type="scientific">Viridothelium virens</name>
    <name type="common">Speckled blister lichen</name>
    <name type="synonym">Trypethelium virens</name>
    <dbReference type="NCBI Taxonomy" id="1048519"/>
    <lineage>
        <taxon>Eukaryota</taxon>
        <taxon>Fungi</taxon>
        <taxon>Dikarya</taxon>
        <taxon>Ascomycota</taxon>
        <taxon>Pezizomycotina</taxon>
        <taxon>Dothideomycetes</taxon>
        <taxon>Dothideomycetes incertae sedis</taxon>
        <taxon>Trypetheliales</taxon>
        <taxon>Trypetheliaceae</taxon>
        <taxon>Viridothelium</taxon>
    </lineage>
</organism>
<keyword evidence="3" id="KW-1185">Reference proteome</keyword>
<feature type="region of interest" description="Disordered" evidence="1">
    <location>
        <begin position="253"/>
        <end position="296"/>
    </location>
</feature>
<dbReference type="AlphaFoldDB" id="A0A6A6HDV1"/>
<accession>A0A6A6HDV1</accession>
<sequence>MNASASASSPVPGTTRITRSDSGFADADFRKSIDRPSGSHASTKRNSHSTHGSRQSSRSSVRPSASQFAGDSPRHQRPKLHSYKSSASSQRANTEELHALYTRSCAIMRCNSTPSGGFSHIPPPAGVASSQSSIRSQPISITSTMASVPHHPMSHNAHVRVDALAFANPWAPTYAPTMEPEPPATEPVPIEVIAPTTMHWLTPETRAKQYAEIERSCKGWRGFLKKATRSEKKARQTQDHLIDFYDENKGDDAASVRRYRIDTDDEDEEKENDIPQPVADVKMPKGRRKGWLGGRR</sequence>
<evidence type="ECO:0000313" key="2">
    <source>
        <dbReference type="EMBL" id="KAF2236306.1"/>
    </source>
</evidence>
<feature type="compositionally biased region" description="Polar residues" evidence="1">
    <location>
        <begin position="1"/>
        <end position="21"/>
    </location>
</feature>
<dbReference type="OrthoDB" id="5366332at2759"/>
<gene>
    <name evidence="2" type="ORF">EV356DRAFT_531234</name>
</gene>
<name>A0A6A6HDV1_VIRVR</name>
<feature type="compositionally biased region" description="Polar residues" evidence="1">
    <location>
        <begin position="83"/>
        <end position="92"/>
    </location>
</feature>
<evidence type="ECO:0000256" key="1">
    <source>
        <dbReference type="SAM" id="MobiDB-lite"/>
    </source>
</evidence>
<evidence type="ECO:0000313" key="3">
    <source>
        <dbReference type="Proteomes" id="UP000800092"/>
    </source>
</evidence>
<feature type="compositionally biased region" description="Low complexity" evidence="1">
    <location>
        <begin position="49"/>
        <end position="66"/>
    </location>
</feature>
<feature type="region of interest" description="Disordered" evidence="1">
    <location>
        <begin position="1"/>
        <end position="92"/>
    </location>
</feature>
<dbReference type="EMBL" id="ML991786">
    <property type="protein sequence ID" value="KAF2236306.1"/>
    <property type="molecule type" value="Genomic_DNA"/>
</dbReference>
<reference evidence="2" key="1">
    <citation type="journal article" date="2020" name="Stud. Mycol.">
        <title>101 Dothideomycetes genomes: a test case for predicting lifestyles and emergence of pathogens.</title>
        <authorList>
            <person name="Haridas S."/>
            <person name="Albert R."/>
            <person name="Binder M."/>
            <person name="Bloem J."/>
            <person name="Labutti K."/>
            <person name="Salamov A."/>
            <person name="Andreopoulos B."/>
            <person name="Baker S."/>
            <person name="Barry K."/>
            <person name="Bills G."/>
            <person name="Bluhm B."/>
            <person name="Cannon C."/>
            <person name="Castanera R."/>
            <person name="Culley D."/>
            <person name="Daum C."/>
            <person name="Ezra D."/>
            <person name="Gonzalez J."/>
            <person name="Henrissat B."/>
            <person name="Kuo A."/>
            <person name="Liang C."/>
            <person name="Lipzen A."/>
            <person name="Lutzoni F."/>
            <person name="Magnuson J."/>
            <person name="Mondo S."/>
            <person name="Nolan M."/>
            <person name="Ohm R."/>
            <person name="Pangilinan J."/>
            <person name="Park H.-J."/>
            <person name="Ramirez L."/>
            <person name="Alfaro M."/>
            <person name="Sun H."/>
            <person name="Tritt A."/>
            <person name="Yoshinaga Y."/>
            <person name="Zwiers L.-H."/>
            <person name="Turgeon B."/>
            <person name="Goodwin S."/>
            <person name="Spatafora J."/>
            <person name="Crous P."/>
            <person name="Grigoriev I."/>
        </authorList>
    </citation>
    <scope>NUCLEOTIDE SEQUENCE</scope>
    <source>
        <strain evidence="2">Tuck. ex Michener</strain>
    </source>
</reference>
<feature type="compositionally biased region" description="Basic residues" evidence="1">
    <location>
        <begin position="284"/>
        <end position="296"/>
    </location>
</feature>
<dbReference type="Proteomes" id="UP000800092">
    <property type="component" value="Unassembled WGS sequence"/>
</dbReference>
<proteinExistence type="predicted"/>
<feature type="compositionally biased region" description="Basic and acidic residues" evidence="1">
    <location>
        <begin position="253"/>
        <end position="262"/>
    </location>
</feature>
<protein>
    <submittedName>
        <fullName evidence="2">Uncharacterized protein</fullName>
    </submittedName>
</protein>